<feature type="non-terminal residue" evidence="2">
    <location>
        <position position="270"/>
    </location>
</feature>
<feature type="compositionally biased region" description="Basic residues" evidence="1">
    <location>
        <begin position="58"/>
        <end position="69"/>
    </location>
</feature>
<dbReference type="AlphaFoldDB" id="A0A6J4LA18"/>
<accession>A0A6J4LA18</accession>
<feature type="region of interest" description="Disordered" evidence="1">
    <location>
        <begin position="232"/>
        <end position="270"/>
    </location>
</feature>
<feature type="region of interest" description="Disordered" evidence="1">
    <location>
        <begin position="50"/>
        <end position="203"/>
    </location>
</feature>
<gene>
    <name evidence="2" type="ORF">AVDCRST_MAG89-1859</name>
</gene>
<organism evidence="2">
    <name type="scientific">uncultured Gemmatimonadota bacterium</name>
    <dbReference type="NCBI Taxonomy" id="203437"/>
    <lineage>
        <taxon>Bacteria</taxon>
        <taxon>Pseudomonadati</taxon>
        <taxon>Gemmatimonadota</taxon>
        <taxon>environmental samples</taxon>
    </lineage>
</organism>
<feature type="compositionally biased region" description="Low complexity" evidence="1">
    <location>
        <begin position="139"/>
        <end position="150"/>
    </location>
</feature>
<evidence type="ECO:0000313" key="2">
    <source>
        <dbReference type="EMBL" id="CAA9325265.1"/>
    </source>
</evidence>
<reference evidence="2" key="1">
    <citation type="submission" date="2020-02" db="EMBL/GenBank/DDBJ databases">
        <authorList>
            <person name="Meier V. D."/>
        </authorList>
    </citation>
    <scope>NUCLEOTIDE SEQUENCE</scope>
    <source>
        <strain evidence="2">AVDCRST_MAG89</strain>
    </source>
</reference>
<evidence type="ECO:0000256" key="1">
    <source>
        <dbReference type="SAM" id="MobiDB-lite"/>
    </source>
</evidence>
<feature type="non-terminal residue" evidence="2">
    <location>
        <position position="1"/>
    </location>
</feature>
<feature type="compositionally biased region" description="Pro residues" evidence="1">
    <location>
        <begin position="240"/>
        <end position="250"/>
    </location>
</feature>
<feature type="compositionally biased region" description="Basic and acidic residues" evidence="1">
    <location>
        <begin position="168"/>
        <end position="181"/>
    </location>
</feature>
<proteinExistence type="predicted"/>
<protein>
    <submittedName>
        <fullName evidence="2">Uncharacterized protein</fullName>
    </submittedName>
</protein>
<sequence>EPVPLLRRCGFFRRQGAALHAVDGRGRGARRQAVHRLALSAALSRGPGLVRGGGMAQARRRGGGRRHPVGRGLSLRAAGGGGERHRRAARAVVARRGVVGGGPAAGGDPRGASRLSQGSARHGHQRGDGAAGPAPVPADPGGHPRAVGAARRGRGVHPARGAAGGRGDGGDRGVSRRRGEGPGDQGIEGAVPPRRGTGAAGGVPPLLFVRPPVAGSHRLHAGGCARRVPGVRGGLAVPRRPGPAVPPGPRAAPDHRDGGLDLSPARRAGM</sequence>
<feature type="compositionally biased region" description="Gly residues" evidence="1">
    <location>
        <begin position="98"/>
        <end position="109"/>
    </location>
</feature>
<name>A0A6J4LA18_9BACT</name>
<dbReference type="EMBL" id="CADCTV010000395">
    <property type="protein sequence ID" value="CAA9325265.1"/>
    <property type="molecule type" value="Genomic_DNA"/>
</dbReference>